<protein>
    <submittedName>
        <fullName evidence="1">Uncharacterized protein</fullName>
    </submittedName>
</protein>
<dbReference type="Proteomes" id="UP000828390">
    <property type="component" value="Unassembled WGS sequence"/>
</dbReference>
<proteinExistence type="predicted"/>
<organism evidence="1 2">
    <name type="scientific">Dreissena polymorpha</name>
    <name type="common">Zebra mussel</name>
    <name type="synonym">Mytilus polymorpha</name>
    <dbReference type="NCBI Taxonomy" id="45954"/>
    <lineage>
        <taxon>Eukaryota</taxon>
        <taxon>Metazoa</taxon>
        <taxon>Spiralia</taxon>
        <taxon>Lophotrochozoa</taxon>
        <taxon>Mollusca</taxon>
        <taxon>Bivalvia</taxon>
        <taxon>Autobranchia</taxon>
        <taxon>Heteroconchia</taxon>
        <taxon>Euheterodonta</taxon>
        <taxon>Imparidentia</taxon>
        <taxon>Neoheterodontei</taxon>
        <taxon>Myida</taxon>
        <taxon>Dreissenoidea</taxon>
        <taxon>Dreissenidae</taxon>
        <taxon>Dreissena</taxon>
    </lineage>
</organism>
<sequence>MEIGQVQLWARWLELQRDRAMAVLELEEEEAAQVRRRKRPRRREVCVEKWLTRRPLYGRYEQLLQEHNREYPNGYKNFLRTTVNLPLVLLALAVSVAL</sequence>
<dbReference type="AlphaFoldDB" id="A0A9D4BT83"/>
<evidence type="ECO:0000313" key="2">
    <source>
        <dbReference type="Proteomes" id="UP000828390"/>
    </source>
</evidence>
<gene>
    <name evidence="1" type="ORF">DPMN_066915</name>
</gene>
<keyword evidence="2" id="KW-1185">Reference proteome</keyword>
<reference evidence="1" key="2">
    <citation type="submission" date="2020-11" db="EMBL/GenBank/DDBJ databases">
        <authorList>
            <person name="McCartney M.A."/>
            <person name="Auch B."/>
            <person name="Kono T."/>
            <person name="Mallez S."/>
            <person name="Becker A."/>
            <person name="Gohl D.M."/>
            <person name="Silverstein K.A.T."/>
            <person name="Koren S."/>
            <person name="Bechman K.B."/>
            <person name="Herman A."/>
            <person name="Abrahante J.E."/>
            <person name="Garbe J."/>
        </authorList>
    </citation>
    <scope>NUCLEOTIDE SEQUENCE</scope>
    <source>
        <strain evidence="1">Duluth1</strain>
        <tissue evidence="1">Whole animal</tissue>
    </source>
</reference>
<reference evidence="1" key="1">
    <citation type="journal article" date="2019" name="bioRxiv">
        <title>The Genome of the Zebra Mussel, Dreissena polymorpha: A Resource for Invasive Species Research.</title>
        <authorList>
            <person name="McCartney M.A."/>
            <person name="Auch B."/>
            <person name="Kono T."/>
            <person name="Mallez S."/>
            <person name="Zhang Y."/>
            <person name="Obille A."/>
            <person name="Becker A."/>
            <person name="Abrahante J.E."/>
            <person name="Garbe J."/>
            <person name="Badalamenti J.P."/>
            <person name="Herman A."/>
            <person name="Mangelson H."/>
            <person name="Liachko I."/>
            <person name="Sullivan S."/>
            <person name="Sone E.D."/>
            <person name="Koren S."/>
            <person name="Silverstein K.A.T."/>
            <person name="Beckman K.B."/>
            <person name="Gohl D.M."/>
        </authorList>
    </citation>
    <scope>NUCLEOTIDE SEQUENCE</scope>
    <source>
        <strain evidence="1">Duluth1</strain>
        <tissue evidence="1">Whole animal</tissue>
    </source>
</reference>
<dbReference type="EMBL" id="JAIWYP010000014">
    <property type="protein sequence ID" value="KAH3707507.1"/>
    <property type="molecule type" value="Genomic_DNA"/>
</dbReference>
<comment type="caution">
    <text evidence="1">The sequence shown here is derived from an EMBL/GenBank/DDBJ whole genome shotgun (WGS) entry which is preliminary data.</text>
</comment>
<name>A0A9D4BT83_DREPO</name>
<accession>A0A9D4BT83</accession>
<evidence type="ECO:0000313" key="1">
    <source>
        <dbReference type="EMBL" id="KAH3707507.1"/>
    </source>
</evidence>